<accession>A0A7S0GEM8</accession>
<evidence type="ECO:0000313" key="2">
    <source>
        <dbReference type="EMBL" id="CAD8413113.1"/>
    </source>
</evidence>
<proteinExistence type="predicted"/>
<evidence type="ECO:0000256" key="1">
    <source>
        <dbReference type="SAM" id="MobiDB-lite"/>
    </source>
</evidence>
<feature type="compositionally biased region" description="Basic and acidic residues" evidence="1">
    <location>
        <begin position="84"/>
        <end position="96"/>
    </location>
</feature>
<reference evidence="2" key="1">
    <citation type="submission" date="2021-01" db="EMBL/GenBank/DDBJ databases">
        <authorList>
            <person name="Corre E."/>
            <person name="Pelletier E."/>
            <person name="Niang G."/>
            <person name="Scheremetjew M."/>
            <person name="Finn R."/>
            <person name="Kale V."/>
            <person name="Holt S."/>
            <person name="Cochrane G."/>
            <person name="Meng A."/>
            <person name="Brown T."/>
            <person name="Cohen L."/>
        </authorList>
    </citation>
    <scope>NUCLEOTIDE SEQUENCE</scope>
    <source>
        <strain evidence="2">CCAP1064/1</strain>
    </source>
</reference>
<organism evidence="2">
    <name type="scientific">Proboscia inermis</name>
    <dbReference type="NCBI Taxonomy" id="420281"/>
    <lineage>
        <taxon>Eukaryota</taxon>
        <taxon>Sar</taxon>
        <taxon>Stramenopiles</taxon>
        <taxon>Ochrophyta</taxon>
        <taxon>Bacillariophyta</taxon>
        <taxon>Coscinodiscophyceae</taxon>
        <taxon>Rhizosoleniophycidae</taxon>
        <taxon>Rhizosoleniales</taxon>
        <taxon>Rhizosoleniaceae</taxon>
        <taxon>Proboscia</taxon>
    </lineage>
</organism>
<feature type="compositionally biased region" description="Polar residues" evidence="1">
    <location>
        <begin position="101"/>
        <end position="112"/>
    </location>
</feature>
<protein>
    <submittedName>
        <fullName evidence="2">Uncharacterized protein</fullName>
    </submittedName>
</protein>
<dbReference type="EMBL" id="HBEL01019594">
    <property type="protein sequence ID" value="CAD8413113.1"/>
    <property type="molecule type" value="Transcribed_RNA"/>
</dbReference>
<sequence length="112" mass="12053">MTRLKNGGTSTQKEYGKGGRGKSFGVFGSAAMLELYPHPATQKCSRWVQSVRGDPMGTGSLGSADHSWDCYHTDSHIGAWQTGHGDRILPMGERRRGGGPNESNPPSCNHIP</sequence>
<dbReference type="AlphaFoldDB" id="A0A7S0GEM8"/>
<feature type="region of interest" description="Disordered" evidence="1">
    <location>
        <begin position="1"/>
        <end position="21"/>
    </location>
</feature>
<gene>
    <name evidence="2" type="ORF">PINE0816_LOCUS9243</name>
</gene>
<name>A0A7S0GEM8_9STRA</name>
<feature type="region of interest" description="Disordered" evidence="1">
    <location>
        <begin position="80"/>
        <end position="112"/>
    </location>
</feature>